<sequence>MGEPLMQERPTGLGRARRLGWAVVFGFLATAMVCAEAFGAYETGWQWGTPAWEAAFAAAPGAVAGWTAGDLFAPAEGVDAFMIRLDGPEPQFWRSRLPGLERAYALLPTTGGYYLAGTKGGTAEDPMRAQTDAWLARLEGEAGIVWQVRVGGKLKDEARALAPAPEGGVYLAGHGEGRIFSAGNGGSDVFVARFDAAGERLWGAQWGTDDDDYLTAAAPDGAGGVYLAGYSDVDEDCRRVSERGFVLHYGPTGELAWVYRWGTDAATRPETLVATAGGVWVFGETDGALYGPFAGGWDVFAVFVRGPAEVRRGVQWGGSRVERVHAVVWDASFRSFWLAGATASDDLFGQTEGGYDAMVVVLGDDATPAWAWKRGTPARDEAFGLAAGREGELWVAGVTYGSLYASNAGQADAWAAYLCFDPYAGARERSLKCEE</sequence>
<comment type="caution">
    <text evidence="2">The sequence shown here is derived from an EMBL/GenBank/DDBJ whole genome shotgun (WGS) entry which is preliminary data.</text>
</comment>
<dbReference type="InterPro" id="IPR011047">
    <property type="entry name" value="Quinoprotein_ADH-like_sf"/>
</dbReference>
<dbReference type="AlphaFoldDB" id="A0A7C4V4J2"/>
<protein>
    <submittedName>
        <fullName evidence="2">Uncharacterized protein</fullName>
    </submittedName>
</protein>
<name>A0A7C4V4J2_9DEIN</name>
<accession>A0A7C4V4J2</accession>
<dbReference type="Proteomes" id="UP000885759">
    <property type="component" value="Unassembled WGS sequence"/>
</dbReference>
<dbReference type="EMBL" id="DRPZ01000024">
    <property type="protein sequence ID" value="HGY08608.1"/>
    <property type="molecule type" value="Genomic_DNA"/>
</dbReference>
<evidence type="ECO:0000256" key="1">
    <source>
        <dbReference type="SAM" id="Phobius"/>
    </source>
</evidence>
<keyword evidence="1" id="KW-1133">Transmembrane helix</keyword>
<proteinExistence type="predicted"/>
<dbReference type="SUPFAM" id="SSF50998">
    <property type="entry name" value="Quinoprotein alcohol dehydrogenase-like"/>
    <property type="match status" value="1"/>
</dbReference>
<keyword evidence="1" id="KW-0472">Membrane</keyword>
<reference evidence="2" key="1">
    <citation type="journal article" date="2020" name="mSystems">
        <title>Genome- and Community-Level Interaction Insights into Carbon Utilization and Element Cycling Functions of Hydrothermarchaeota in Hydrothermal Sediment.</title>
        <authorList>
            <person name="Zhou Z."/>
            <person name="Liu Y."/>
            <person name="Xu W."/>
            <person name="Pan J."/>
            <person name="Luo Z.H."/>
            <person name="Li M."/>
        </authorList>
    </citation>
    <scope>NUCLEOTIDE SEQUENCE [LARGE SCALE GENOMIC DNA]</scope>
    <source>
        <strain evidence="2">HyVt-570</strain>
    </source>
</reference>
<dbReference type="PANTHER" id="PTHR42754">
    <property type="entry name" value="ENDOGLUCANASE"/>
    <property type="match status" value="1"/>
</dbReference>
<evidence type="ECO:0000313" key="2">
    <source>
        <dbReference type="EMBL" id="HGY08608.1"/>
    </source>
</evidence>
<dbReference type="PANTHER" id="PTHR42754:SF1">
    <property type="entry name" value="LIPOPROTEIN"/>
    <property type="match status" value="1"/>
</dbReference>
<keyword evidence="1" id="KW-0812">Transmembrane</keyword>
<feature type="transmembrane region" description="Helical" evidence="1">
    <location>
        <begin position="21"/>
        <end position="41"/>
    </location>
</feature>
<gene>
    <name evidence="2" type="ORF">ENK37_00925</name>
</gene>
<organism evidence="2">
    <name type="scientific">Oceanithermus profundus</name>
    <dbReference type="NCBI Taxonomy" id="187137"/>
    <lineage>
        <taxon>Bacteria</taxon>
        <taxon>Thermotogati</taxon>
        <taxon>Deinococcota</taxon>
        <taxon>Deinococci</taxon>
        <taxon>Thermales</taxon>
        <taxon>Thermaceae</taxon>
        <taxon>Oceanithermus</taxon>
    </lineage>
</organism>